<evidence type="ECO:0000313" key="2">
    <source>
        <dbReference type="Proteomes" id="UP000198583"/>
    </source>
</evidence>
<proteinExistence type="predicted"/>
<reference evidence="2" key="1">
    <citation type="submission" date="2016-10" db="EMBL/GenBank/DDBJ databases">
        <authorList>
            <person name="Varghese N."/>
            <person name="Submissions S."/>
        </authorList>
    </citation>
    <scope>NUCLEOTIDE SEQUENCE [LARGE SCALE GENOMIC DNA]</scope>
    <source>
        <strain evidence="2">DSM 44232</strain>
    </source>
</reference>
<organism evidence="1 2">
    <name type="scientific">Lentzea waywayandensis</name>
    <dbReference type="NCBI Taxonomy" id="84724"/>
    <lineage>
        <taxon>Bacteria</taxon>
        <taxon>Bacillati</taxon>
        <taxon>Actinomycetota</taxon>
        <taxon>Actinomycetes</taxon>
        <taxon>Pseudonocardiales</taxon>
        <taxon>Pseudonocardiaceae</taxon>
        <taxon>Lentzea</taxon>
    </lineage>
</organism>
<accession>A0A1I6F4P2</accession>
<dbReference type="EMBL" id="FOYL01000008">
    <property type="protein sequence ID" value="SFR24921.1"/>
    <property type="molecule type" value="Genomic_DNA"/>
</dbReference>
<name>A0A1I6F4P2_9PSEU</name>
<dbReference type="AlphaFoldDB" id="A0A1I6F4P2"/>
<dbReference type="RefSeq" id="WP_177320654.1">
    <property type="nucleotide sequence ID" value="NZ_FOYL01000008.1"/>
</dbReference>
<protein>
    <submittedName>
        <fullName evidence="1">Uncharacterized protein</fullName>
    </submittedName>
</protein>
<keyword evidence="2" id="KW-1185">Reference proteome</keyword>
<dbReference type="Proteomes" id="UP000198583">
    <property type="component" value="Unassembled WGS sequence"/>
</dbReference>
<sequence length="53" mass="5867">MAFKSLASAMSALLTRNHPRKQPSASAVNQAFTEITANRHERTWTAVPSTREP</sequence>
<gene>
    <name evidence="1" type="ORF">SAMN04488564_108144</name>
</gene>
<evidence type="ECO:0000313" key="1">
    <source>
        <dbReference type="EMBL" id="SFR24921.1"/>
    </source>
</evidence>